<dbReference type="EMBL" id="CP016757">
    <property type="protein sequence ID" value="ANZ45780.1"/>
    <property type="molecule type" value="Genomic_DNA"/>
</dbReference>
<organism evidence="1 2">
    <name type="scientific">Cloacibacillus porcorum</name>
    <dbReference type="NCBI Taxonomy" id="1197717"/>
    <lineage>
        <taxon>Bacteria</taxon>
        <taxon>Thermotogati</taxon>
        <taxon>Synergistota</taxon>
        <taxon>Synergistia</taxon>
        <taxon>Synergistales</taxon>
        <taxon>Synergistaceae</taxon>
        <taxon>Cloacibacillus</taxon>
    </lineage>
</organism>
<dbReference type="GeneID" id="83058613"/>
<dbReference type="AlphaFoldDB" id="A0A1B2I735"/>
<evidence type="ECO:0000313" key="2">
    <source>
        <dbReference type="Proteomes" id="UP000093044"/>
    </source>
</evidence>
<keyword evidence="2" id="KW-1185">Reference proteome</keyword>
<sequence>MINFIIMPFSAVAFIYLIISITLLFIGIENAVFNISGNATESIFSPFKRFIEGKIHREGKKAPRALYMSSLFLIAVYFFIPMGSLPQFFSVRGGFLIAVSLLVLAQNFYIRGLKQYSKEIYFSIDRNLINILFKFTVALLLVLITLAWFVINIGVPGSIFCLNTYAAMPLAGVTNFWGRIGLVFFFFSLVVVSPCRKVRRAELTEYTSLLEVYDAVRSTLCPAIITAIFVPVNIGLLFGLAGIPMYAADFVFYWLKVLIVQIAVIPPIRAAYLGMKERLPLGWKSSPYLFLSYSGVAFFLANLYL</sequence>
<protein>
    <submittedName>
        <fullName evidence="1">Uncharacterized protein</fullName>
    </submittedName>
</protein>
<proteinExistence type="predicted"/>
<dbReference type="STRING" id="1197717.BED41_12225"/>
<dbReference type="Proteomes" id="UP000093044">
    <property type="component" value="Chromosome"/>
</dbReference>
<reference evidence="1" key="1">
    <citation type="submission" date="2016-08" db="EMBL/GenBank/DDBJ databases">
        <title>Complete genome of Cloacibacillus porcorum.</title>
        <authorList>
            <person name="Looft T."/>
            <person name="Bayles D.O."/>
            <person name="Alt D.P."/>
        </authorList>
    </citation>
    <scope>NUCLEOTIDE SEQUENCE [LARGE SCALE GENOMIC DNA]</scope>
    <source>
        <strain evidence="1">CL-84</strain>
    </source>
</reference>
<evidence type="ECO:0000313" key="1">
    <source>
        <dbReference type="EMBL" id="ANZ45780.1"/>
    </source>
</evidence>
<dbReference type="KEGG" id="cpor:BED41_12225"/>
<dbReference type="RefSeq" id="WP_066746729.1">
    <property type="nucleotide sequence ID" value="NZ_CALCLR010000006.1"/>
</dbReference>
<name>A0A1B2I735_9BACT</name>
<gene>
    <name evidence="1" type="ORF">BED41_12225</name>
</gene>
<accession>A0A1B2I735</accession>